<feature type="chain" id="PRO_5011735495" evidence="1">
    <location>
        <begin position="23"/>
        <end position="79"/>
    </location>
</feature>
<sequence>MNKAKLILALILLLAAAGAAMATKARSFIGFIANGPFYYTVYVPFDCPEDGWGCVYTSSNGLTYQVYTLSGIRFFPVKP</sequence>
<dbReference type="EMBL" id="FNBN01000002">
    <property type="protein sequence ID" value="SDF60670.1"/>
    <property type="molecule type" value="Genomic_DNA"/>
</dbReference>
<evidence type="ECO:0000313" key="3">
    <source>
        <dbReference type="Proteomes" id="UP000199045"/>
    </source>
</evidence>
<keyword evidence="1" id="KW-0732">Signal</keyword>
<feature type="signal peptide" evidence="1">
    <location>
        <begin position="1"/>
        <end position="22"/>
    </location>
</feature>
<gene>
    <name evidence="2" type="ORF">SAMN04488121_102412</name>
</gene>
<dbReference type="RefSeq" id="WP_143011404.1">
    <property type="nucleotide sequence ID" value="NZ_FNBN01000002.1"/>
</dbReference>
<dbReference type="OrthoDB" id="680594at2"/>
<evidence type="ECO:0000256" key="1">
    <source>
        <dbReference type="SAM" id="SignalP"/>
    </source>
</evidence>
<dbReference type="AlphaFoldDB" id="A0A1G7MHS7"/>
<reference evidence="2 3" key="1">
    <citation type="submission" date="2016-10" db="EMBL/GenBank/DDBJ databases">
        <authorList>
            <person name="de Groot N.N."/>
        </authorList>
    </citation>
    <scope>NUCLEOTIDE SEQUENCE [LARGE SCALE GENOMIC DNA]</scope>
    <source>
        <strain evidence="2 3">DSM 527</strain>
    </source>
</reference>
<organism evidence="2 3">
    <name type="scientific">Chitinophaga filiformis</name>
    <name type="common">Myxococcus filiformis</name>
    <name type="synonym">Flexibacter filiformis</name>
    <dbReference type="NCBI Taxonomy" id="104663"/>
    <lineage>
        <taxon>Bacteria</taxon>
        <taxon>Pseudomonadati</taxon>
        <taxon>Bacteroidota</taxon>
        <taxon>Chitinophagia</taxon>
        <taxon>Chitinophagales</taxon>
        <taxon>Chitinophagaceae</taxon>
        <taxon>Chitinophaga</taxon>
    </lineage>
</organism>
<dbReference type="Proteomes" id="UP000199045">
    <property type="component" value="Unassembled WGS sequence"/>
</dbReference>
<protein>
    <submittedName>
        <fullName evidence="2">Uncharacterized protein</fullName>
    </submittedName>
</protein>
<evidence type="ECO:0000313" key="2">
    <source>
        <dbReference type="EMBL" id="SDF60670.1"/>
    </source>
</evidence>
<proteinExistence type="predicted"/>
<name>A0A1G7MHS7_CHIFI</name>
<accession>A0A1G7MHS7</accession>